<evidence type="ECO:0000256" key="1">
    <source>
        <dbReference type="ARBA" id="ARBA00000086"/>
    </source>
</evidence>
<dbReference type="EMBL" id="CADCWM010000432">
    <property type="protein sequence ID" value="CAA9558217.1"/>
    <property type="molecule type" value="Genomic_DNA"/>
</dbReference>
<dbReference type="InterPro" id="IPR011257">
    <property type="entry name" value="DNA_glycosylase"/>
</dbReference>
<dbReference type="EC" id="3.2.2.21" evidence="3"/>
<keyword evidence="4" id="KW-0227">DNA damage</keyword>
<dbReference type="GO" id="GO:0032993">
    <property type="term" value="C:protein-DNA complex"/>
    <property type="evidence" value="ECO:0007669"/>
    <property type="project" value="TreeGrafter"/>
</dbReference>
<dbReference type="CDD" id="cd00056">
    <property type="entry name" value="ENDO3c"/>
    <property type="match status" value="1"/>
</dbReference>
<dbReference type="PANTHER" id="PTHR43003:SF5">
    <property type="entry name" value="DNA-3-METHYLADENINE GLYCOSYLASE"/>
    <property type="match status" value="1"/>
</dbReference>
<dbReference type="AlphaFoldDB" id="A0A6J4UTW3"/>
<evidence type="ECO:0000256" key="4">
    <source>
        <dbReference type="ARBA" id="ARBA00022763"/>
    </source>
</evidence>
<dbReference type="GO" id="GO:0006285">
    <property type="term" value="P:base-excision repair, AP site formation"/>
    <property type="evidence" value="ECO:0007669"/>
    <property type="project" value="TreeGrafter"/>
</dbReference>
<dbReference type="GO" id="GO:0008725">
    <property type="term" value="F:DNA-3-methyladenine glycosylase activity"/>
    <property type="evidence" value="ECO:0007669"/>
    <property type="project" value="TreeGrafter"/>
</dbReference>
<feature type="domain" description="HhH-GPD" evidence="7">
    <location>
        <begin position="68"/>
        <end position="232"/>
    </location>
</feature>
<dbReference type="Gene3D" id="1.10.1670.40">
    <property type="match status" value="1"/>
</dbReference>
<dbReference type="Gene3D" id="1.10.340.30">
    <property type="entry name" value="Hypothetical protein, domain 2"/>
    <property type="match status" value="1"/>
</dbReference>
<name>A0A6J4UTW3_9BACT</name>
<evidence type="ECO:0000256" key="2">
    <source>
        <dbReference type="ARBA" id="ARBA00010817"/>
    </source>
</evidence>
<dbReference type="PANTHER" id="PTHR43003">
    <property type="entry name" value="DNA-3-METHYLADENINE GLYCOSYLASE"/>
    <property type="match status" value="1"/>
</dbReference>
<organism evidence="8">
    <name type="scientific">uncultured Thermomicrobiales bacterium</name>
    <dbReference type="NCBI Taxonomy" id="1645740"/>
    <lineage>
        <taxon>Bacteria</taxon>
        <taxon>Pseudomonadati</taxon>
        <taxon>Thermomicrobiota</taxon>
        <taxon>Thermomicrobia</taxon>
        <taxon>Thermomicrobiales</taxon>
        <taxon>environmental samples</taxon>
    </lineage>
</organism>
<evidence type="ECO:0000256" key="3">
    <source>
        <dbReference type="ARBA" id="ARBA00012000"/>
    </source>
</evidence>
<protein>
    <recommendedName>
        <fullName evidence="3">DNA-3-methyladenine glycosylase II</fullName>
        <ecNumber evidence="3">3.2.2.21</ecNumber>
    </recommendedName>
</protein>
<dbReference type="FunFam" id="1.10.340.30:FF:000004">
    <property type="entry name" value="DNA-3-methyladenine glycosylase II"/>
    <property type="match status" value="1"/>
</dbReference>
<keyword evidence="5" id="KW-0234">DNA repair</keyword>
<dbReference type="SMART" id="SM00478">
    <property type="entry name" value="ENDO3c"/>
    <property type="match status" value="1"/>
</dbReference>
<evidence type="ECO:0000256" key="6">
    <source>
        <dbReference type="SAM" id="MobiDB-lite"/>
    </source>
</evidence>
<dbReference type="GO" id="GO:0032131">
    <property type="term" value="F:alkylated DNA binding"/>
    <property type="evidence" value="ECO:0007669"/>
    <property type="project" value="TreeGrafter"/>
</dbReference>
<feature type="compositionally biased region" description="Low complexity" evidence="6">
    <location>
        <begin position="1"/>
        <end position="19"/>
    </location>
</feature>
<dbReference type="InterPro" id="IPR051912">
    <property type="entry name" value="Alkylbase_DNA_Glycosylase/TA"/>
</dbReference>
<accession>A0A6J4UTW3</accession>
<comment type="catalytic activity">
    <reaction evidence="1">
        <text>Hydrolysis of alkylated DNA, releasing 3-methyladenine, 3-methylguanine, 7-methylguanine and 7-methyladenine.</text>
        <dbReference type="EC" id="3.2.2.21"/>
    </reaction>
</comment>
<evidence type="ECO:0000259" key="7">
    <source>
        <dbReference type="SMART" id="SM00478"/>
    </source>
</evidence>
<sequence length="239" mass="25477">MTAEPAGVAGTETAGAGTPHALDPTLVATGVAHLRVADPALARAIDAVGPCRLALEPDLFYALVDAIVSQQISVKAAATILGRVCALRPDGLEAGEGGDRRCPTPAQLLALPDEELRAAGCSRAKVAYLKDLSGRIVRGDLDLNRLRALPDEEVIRALVAVKGIGRWTAEMLLIFSLGRPDVWPVDDLGIVIAAQGLYGLAARPTRQELLALGEPLRPFRTLAAWYLWQSRRILLGMPW</sequence>
<evidence type="ECO:0000256" key="5">
    <source>
        <dbReference type="ARBA" id="ARBA00023204"/>
    </source>
</evidence>
<gene>
    <name evidence="8" type="ORF">AVDCRST_MAG88-1280</name>
</gene>
<keyword evidence="8" id="KW-0326">Glycosidase</keyword>
<keyword evidence="8" id="KW-0378">Hydrolase</keyword>
<proteinExistence type="inferred from homology"/>
<dbReference type="SUPFAM" id="SSF48150">
    <property type="entry name" value="DNA-glycosylase"/>
    <property type="match status" value="1"/>
</dbReference>
<comment type="similarity">
    <text evidence="2">Belongs to the alkylbase DNA glycosidase AlkA family.</text>
</comment>
<evidence type="ECO:0000313" key="8">
    <source>
        <dbReference type="EMBL" id="CAA9558217.1"/>
    </source>
</evidence>
<reference evidence="8" key="1">
    <citation type="submission" date="2020-02" db="EMBL/GenBank/DDBJ databases">
        <authorList>
            <person name="Meier V. D."/>
        </authorList>
    </citation>
    <scope>NUCLEOTIDE SEQUENCE</scope>
    <source>
        <strain evidence="8">AVDCRST_MAG88</strain>
    </source>
</reference>
<dbReference type="GO" id="GO:0043916">
    <property type="term" value="F:DNA-7-methylguanine glycosylase activity"/>
    <property type="evidence" value="ECO:0007669"/>
    <property type="project" value="TreeGrafter"/>
</dbReference>
<dbReference type="GO" id="GO:0006307">
    <property type="term" value="P:DNA alkylation repair"/>
    <property type="evidence" value="ECO:0007669"/>
    <property type="project" value="TreeGrafter"/>
</dbReference>
<dbReference type="InterPro" id="IPR003265">
    <property type="entry name" value="HhH-GPD_domain"/>
</dbReference>
<feature type="region of interest" description="Disordered" evidence="6">
    <location>
        <begin position="1"/>
        <end position="21"/>
    </location>
</feature>
<dbReference type="Pfam" id="PF00730">
    <property type="entry name" value="HhH-GPD"/>
    <property type="match status" value="1"/>
</dbReference>